<dbReference type="Gene3D" id="3.40.30.10">
    <property type="entry name" value="Glutaredoxin"/>
    <property type="match status" value="1"/>
</dbReference>
<evidence type="ECO:0000313" key="3">
    <source>
        <dbReference type="EMBL" id="SMN22763.1"/>
    </source>
</evidence>
<dbReference type="InterPro" id="IPR004045">
    <property type="entry name" value="Glutathione_S-Trfase_N"/>
</dbReference>
<dbReference type="SUPFAM" id="SSF47616">
    <property type="entry name" value="GST C-terminal domain-like"/>
    <property type="match status" value="1"/>
</dbReference>
<evidence type="ECO:0000259" key="2">
    <source>
        <dbReference type="PROSITE" id="PS50405"/>
    </source>
</evidence>
<dbReference type="AlphaFoldDB" id="A0A1X7RAS0"/>
<dbReference type="InterPro" id="IPR010987">
    <property type="entry name" value="Glutathione-S-Trfase_C-like"/>
</dbReference>
<feature type="domain" description="GST C-terminal" evidence="2">
    <location>
        <begin position="92"/>
        <end position="227"/>
    </location>
</feature>
<reference evidence="3 4" key="1">
    <citation type="submission" date="2017-04" db="EMBL/GenBank/DDBJ databases">
        <authorList>
            <person name="Afonso C.L."/>
            <person name="Miller P.J."/>
            <person name="Scott M.A."/>
            <person name="Spackman E."/>
            <person name="Goraichik I."/>
            <person name="Dimitrov K.M."/>
            <person name="Suarez D.L."/>
            <person name="Swayne D.E."/>
        </authorList>
    </citation>
    <scope>NUCLEOTIDE SEQUENCE [LARGE SCALE GENOMIC DNA]</scope>
</reference>
<dbReference type="InterPro" id="IPR036249">
    <property type="entry name" value="Thioredoxin-like_sf"/>
</dbReference>
<protein>
    <recommendedName>
        <fullName evidence="2">GST C-terminal domain-containing protein</fullName>
    </recommendedName>
</protein>
<dbReference type="Proteomes" id="UP000196158">
    <property type="component" value="Unassembled WGS sequence"/>
</dbReference>
<dbReference type="SFLD" id="SFLDS00019">
    <property type="entry name" value="Glutathione_Transferase_(cytos"/>
    <property type="match status" value="1"/>
</dbReference>
<dbReference type="Gene3D" id="1.20.1050.10">
    <property type="match status" value="1"/>
</dbReference>
<dbReference type="InterPro" id="IPR004046">
    <property type="entry name" value="GST_C"/>
</dbReference>
<dbReference type="EMBL" id="FXLY01000014">
    <property type="protein sequence ID" value="SMN22763.1"/>
    <property type="molecule type" value="Genomic_DNA"/>
</dbReference>
<keyword evidence="4" id="KW-1185">Reference proteome</keyword>
<sequence length="229" mass="26984">MPQKEIVLYTHNEFIRPIVSECLIKYFKLNIEIIEITKDIDRYISNFPVKTVPALLINDNLKLFEQIAVTHYIIKMSNDDDEIQKLLGKNEDFEHQSHIDMICSFCTSDFLNELVMYCLHDLKTIPISEVQAVAACDKLNSMYQIFEEKLKTNRFLTCDEITLADLMCASSFSLGFNSMLGPEWRDEHPEIVRWYDVVIHSDYLKARFENFKYCDKAHRIIEQPLPWDN</sequence>
<dbReference type="InterPro" id="IPR036282">
    <property type="entry name" value="Glutathione-S-Trfase_C_sf"/>
</dbReference>
<dbReference type="GO" id="GO:0006414">
    <property type="term" value="P:translational elongation"/>
    <property type="evidence" value="ECO:0007669"/>
    <property type="project" value="TreeGrafter"/>
</dbReference>
<dbReference type="Pfam" id="PF02798">
    <property type="entry name" value="GST_N"/>
    <property type="match status" value="1"/>
</dbReference>
<dbReference type="SUPFAM" id="SSF52833">
    <property type="entry name" value="Thioredoxin-like"/>
    <property type="match status" value="1"/>
</dbReference>
<evidence type="ECO:0000313" key="4">
    <source>
        <dbReference type="Proteomes" id="UP000196158"/>
    </source>
</evidence>
<proteinExistence type="inferred from homology"/>
<dbReference type="InterPro" id="IPR050802">
    <property type="entry name" value="EF-GSTs"/>
</dbReference>
<name>A0A1X7RAS0_9SACH</name>
<gene>
    <name evidence="3" type="ORF">KASA_0E00033G</name>
</gene>
<dbReference type="InterPro" id="IPR040079">
    <property type="entry name" value="Glutathione_S-Trfase"/>
</dbReference>
<accession>A0A1X7RAS0</accession>
<dbReference type="GO" id="GO:0005737">
    <property type="term" value="C:cytoplasm"/>
    <property type="evidence" value="ECO:0007669"/>
    <property type="project" value="TreeGrafter"/>
</dbReference>
<dbReference type="PANTHER" id="PTHR43986">
    <property type="entry name" value="ELONGATION FACTOR 1-GAMMA"/>
    <property type="match status" value="1"/>
</dbReference>
<dbReference type="STRING" id="1789683.A0A1X7RAS0"/>
<dbReference type="PROSITE" id="PS50405">
    <property type="entry name" value="GST_CTER"/>
    <property type="match status" value="1"/>
</dbReference>
<dbReference type="PANTHER" id="PTHR43986:SF1">
    <property type="entry name" value="ELONGATION FACTOR 1-GAMMA"/>
    <property type="match status" value="1"/>
</dbReference>
<comment type="similarity">
    <text evidence="1">Belongs to the GST superfamily.</text>
</comment>
<dbReference type="GO" id="GO:0005634">
    <property type="term" value="C:nucleus"/>
    <property type="evidence" value="ECO:0007669"/>
    <property type="project" value="TreeGrafter"/>
</dbReference>
<dbReference type="OrthoDB" id="249703at2759"/>
<evidence type="ECO:0000256" key="1">
    <source>
        <dbReference type="RuleBase" id="RU003494"/>
    </source>
</evidence>
<dbReference type="Pfam" id="PF00043">
    <property type="entry name" value="GST_C"/>
    <property type="match status" value="1"/>
</dbReference>
<organism evidence="3 4">
    <name type="scientific">Maudiozyma saulgeensis</name>
    <dbReference type="NCBI Taxonomy" id="1789683"/>
    <lineage>
        <taxon>Eukaryota</taxon>
        <taxon>Fungi</taxon>
        <taxon>Dikarya</taxon>
        <taxon>Ascomycota</taxon>
        <taxon>Saccharomycotina</taxon>
        <taxon>Saccharomycetes</taxon>
        <taxon>Saccharomycetales</taxon>
        <taxon>Saccharomycetaceae</taxon>
        <taxon>Maudiozyma</taxon>
    </lineage>
</organism>